<feature type="transmembrane region" description="Helical" evidence="6">
    <location>
        <begin position="183"/>
        <end position="203"/>
    </location>
</feature>
<sequence length="417" mass="47040">MFTTLQDETKRLLNNTSWLLATEMVAKISRVLVILALAANLGVVEYGTVMLALACHEIFKLILRSGAGAQIIQCTEKQLPIYARNGALLQWLVCLLLAATQAGLASPIANFYDNPELIPLISLMAIVYLFYPLVSIKVFLIQRQGNMKFYSIRNAMCIVAENISIVLFAVWDCGIISIVYGKWVFALLWIGLFYFTPVQHFGLDFQRSVFLKLTKTSGQLLSTELVRALRMQSDMLIGARLLSPELFGLYSFAKSAGVGLSQSINNAFNTALYPYLCEKHRNNQLKKHIPMVYLFTSSVSILFLIQAFLVPIYVPLLFSQAWQQNYMIVMVLCLAALPAVFIDTQCNLLRAKAEYQKELYVRLFCLIVTTVGLLVVQAANPENFVLTILTCSFLWLLTLIPWHKFEHIFTSPLFGRS</sequence>
<evidence type="ECO:0008006" key="9">
    <source>
        <dbReference type="Google" id="ProtNLM"/>
    </source>
</evidence>
<feature type="transmembrane region" description="Helical" evidence="6">
    <location>
        <begin position="326"/>
        <end position="347"/>
    </location>
</feature>
<feature type="transmembrane region" description="Helical" evidence="6">
    <location>
        <begin position="384"/>
        <end position="402"/>
    </location>
</feature>
<keyword evidence="3 6" id="KW-0812">Transmembrane</keyword>
<dbReference type="EMBL" id="CP003837">
    <property type="protein sequence ID" value="AGH45657.1"/>
    <property type="molecule type" value="Genomic_DNA"/>
</dbReference>
<comment type="subcellular location">
    <subcellularLocation>
        <location evidence="1">Cell membrane</location>
        <topology evidence="1">Multi-pass membrane protein</topology>
    </subcellularLocation>
</comment>
<feature type="transmembrane region" description="Helical" evidence="6">
    <location>
        <begin position="87"/>
        <end position="105"/>
    </location>
</feature>
<dbReference type="InterPro" id="IPR050833">
    <property type="entry name" value="Poly_Biosynth_Transport"/>
</dbReference>
<evidence type="ECO:0000256" key="3">
    <source>
        <dbReference type="ARBA" id="ARBA00022692"/>
    </source>
</evidence>
<dbReference type="eggNOG" id="COG2244">
    <property type="taxonomic scope" value="Bacteria"/>
</dbReference>
<dbReference type="Pfam" id="PF13440">
    <property type="entry name" value="Polysacc_synt_3"/>
    <property type="match status" value="1"/>
</dbReference>
<feature type="transmembrane region" description="Helical" evidence="6">
    <location>
        <begin position="291"/>
        <end position="314"/>
    </location>
</feature>
<evidence type="ECO:0000313" key="8">
    <source>
        <dbReference type="Proteomes" id="UP000011864"/>
    </source>
</evidence>
<keyword evidence="4 6" id="KW-1133">Transmembrane helix</keyword>
<dbReference type="STRING" id="1129794.C427_3549"/>
<dbReference type="AlphaFoldDB" id="K7A9M7"/>
<dbReference type="PANTHER" id="PTHR30250">
    <property type="entry name" value="PST FAMILY PREDICTED COLANIC ACID TRANSPORTER"/>
    <property type="match status" value="1"/>
</dbReference>
<feature type="transmembrane region" description="Helical" evidence="6">
    <location>
        <begin position="117"/>
        <end position="140"/>
    </location>
</feature>
<dbReference type="KEGG" id="gps:C427_3549"/>
<dbReference type="PANTHER" id="PTHR30250:SF11">
    <property type="entry name" value="O-ANTIGEN TRANSPORTER-RELATED"/>
    <property type="match status" value="1"/>
</dbReference>
<proteinExistence type="predicted"/>
<evidence type="ECO:0000256" key="5">
    <source>
        <dbReference type="ARBA" id="ARBA00023136"/>
    </source>
</evidence>
<keyword evidence="5 6" id="KW-0472">Membrane</keyword>
<organism evidence="7 8">
    <name type="scientific">Paraglaciecola psychrophila 170</name>
    <dbReference type="NCBI Taxonomy" id="1129794"/>
    <lineage>
        <taxon>Bacteria</taxon>
        <taxon>Pseudomonadati</taxon>
        <taxon>Pseudomonadota</taxon>
        <taxon>Gammaproteobacteria</taxon>
        <taxon>Alteromonadales</taxon>
        <taxon>Alteromonadaceae</taxon>
        <taxon>Paraglaciecola</taxon>
    </lineage>
</organism>
<dbReference type="RefSeq" id="WP_007637658.1">
    <property type="nucleotide sequence ID" value="NC_020514.1"/>
</dbReference>
<feature type="transmembrane region" description="Helical" evidence="6">
    <location>
        <begin position="152"/>
        <end position="171"/>
    </location>
</feature>
<dbReference type="GO" id="GO:0005886">
    <property type="term" value="C:plasma membrane"/>
    <property type="evidence" value="ECO:0007669"/>
    <property type="project" value="UniProtKB-SubCell"/>
</dbReference>
<feature type="transmembrane region" description="Helical" evidence="6">
    <location>
        <begin position="31"/>
        <end position="55"/>
    </location>
</feature>
<evidence type="ECO:0000256" key="2">
    <source>
        <dbReference type="ARBA" id="ARBA00022475"/>
    </source>
</evidence>
<dbReference type="HOGENOM" id="CLU_026911_7_0_6"/>
<evidence type="ECO:0000313" key="7">
    <source>
        <dbReference type="EMBL" id="AGH45657.1"/>
    </source>
</evidence>
<dbReference type="Proteomes" id="UP000011864">
    <property type="component" value="Chromosome"/>
</dbReference>
<reference evidence="7 8" key="1">
    <citation type="journal article" date="2013" name="Genome Announc.">
        <title>Complete Genome Sequence of Glaciecola psychrophila Strain 170T.</title>
        <authorList>
            <person name="Yin J."/>
            <person name="Chen J."/>
            <person name="Liu G."/>
            <person name="Yu Y."/>
            <person name="Song L."/>
            <person name="Wang X."/>
            <person name="Qu X."/>
        </authorList>
    </citation>
    <scope>NUCLEOTIDE SEQUENCE [LARGE SCALE GENOMIC DNA]</scope>
    <source>
        <strain evidence="7 8">170</strain>
    </source>
</reference>
<evidence type="ECO:0000256" key="4">
    <source>
        <dbReference type="ARBA" id="ARBA00022989"/>
    </source>
</evidence>
<feature type="transmembrane region" description="Helical" evidence="6">
    <location>
        <begin position="359"/>
        <end position="378"/>
    </location>
</feature>
<dbReference type="OrthoDB" id="9770347at2"/>
<evidence type="ECO:0000256" key="1">
    <source>
        <dbReference type="ARBA" id="ARBA00004651"/>
    </source>
</evidence>
<protein>
    <recommendedName>
        <fullName evidence="9">Polysaccharide biosynthesis protein</fullName>
    </recommendedName>
</protein>
<gene>
    <name evidence="7" type="ORF">C427_3549</name>
</gene>
<accession>K7A9M7</accession>
<dbReference type="PATRIC" id="fig|1129794.4.peg.3531"/>
<keyword evidence="8" id="KW-1185">Reference proteome</keyword>
<name>K7A9M7_9ALTE</name>
<keyword evidence="2" id="KW-1003">Cell membrane</keyword>
<evidence type="ECO:0000256" key="6">
    <source>
        <dbReference type="SAM" id="Phobius"/>
    </source>
</evidence>